<feature type="transmembrane region" description="Helical" evidence="5">
    <location>
        <begin position="250"/>
        <end position="272"/>
    </location>
</feature>
<keyword evidence="8" id="KW-1185">Reference proteome</keyword>
<evidence type="ECO:0000256" key="5">
    <source>
        <dbReference type="SAM" id="Phobius"/>
    </source>
</evidence>
<dbReference type="Pfam" id="PF10324">
    <property type="entry name" value="7TM_GPCR_Srw"/>
    <property type="match status" value="1"/>
</dbReference>
<accession>G0M9R3</accession>
<feature type="transmembrane region" description="Helical" evidence="5">
    <location>
        <begin position="111"/>
        <end position="128"/>
    </location>
</feature>
<keyword evidence="2 5" id="KW-0812">Transmembrane</keyword>
<comment type="subcellular location">
    <subcellularLocation>
        <location evidence="1">Membrane</location>
    </subcellularLocation>
</comment>
<evidence type="ECO:0000256" key="1">
    <source>
        <dbReference type="ARBA" id="ARBA00004370"/>
    </source>
</evidence>
<feature type="transmembrane region" description="Helical" evidence="5">
    <location>
        <begin position="55"/>
        <end position="72"/>
    </location>
</feature>
<evidence type="ECO:0000256" key="2">
    <source>
        <dbReference type="ARBA" id="ARBA00022692"/>
    </source>
</evidence>
<dbReference type="Gene3D" id="1.20.1070.10">
    <property type="entry name" value="Rhodopsin 7-helix transmembrane proteins"/>
    <property type="match status" value="1"/>
</dbReference>
<dbReference type="STRING" id="135651.G0M9R3"/>
<dbReference type="PANTHER" id="PTHR47088">
    <property type="entry name" value="SERPENTINE RECEPTOR, CLASS W"/>
    <property type="match status" value="1"/>
</dbReference>
<feature type="domain" description="G-protein coupled receptors family 1 profile" evidence="6">
    <location>
        <begin position="34"/>
        <end position="309"/>
    </location>
</feature>
<feature type="transmembrane region" description="Helical" evidence="5">
    <location>
        <begin position="202"/>
        <end position="224"/>
    </location>
</feature>
<dbReference type="HOGENOM" id="CLU_043715_0_2_1"/>
<name>G0M9R3_CAEBE</name>
<dbReference type="InterPro" id="IPR019427">
    <property type="entry name" value="7TM_GPCR_serpentine_rcpt_Srw"/>
</dbReference>
<dbReference type="InterPro" id="IPR017452">
    <property type="entry name" value="GPCR_Rhodpsn_7TM"/>
</dbReference>
<reference evidence="8" key="1">
    <citation type="submission" date="2011-07" db="EMBL/GenBank/DDBJ databases">
        <authorList>
            <consortium name="Caenorhabditis brenneri Sequencing and Analysis Consortium"/>
            <person name="Wilson R.K."/>
        </authorList>
    </citation>
    <scope>NUCLEOTIDE SEQUENCE [LARGE SCALE GENOMIC DNA]</scope>
    <source>
        <strain evidence="8">PB2801</strain>
    </source>
</reference>
<dbReference type="Proteomes" id="UP000008068">
    <property type="component" value="Unassembled WGS sequence"/>
</dbReference>
<feature type="transmembrane region" description="Helical" evidence="5">
    <location>
        <begin position="140"/>
        <end position="162"/>
    </location>
</feature>
<protein>
    <recommendedName>
        <fullName evidence="6">G-protein coupled receptors family 1 profile domain-containing protein</fullName>
    </recommendedName>
</protein>
<keyword evidence="4 5" id="KW-0472">Membrane</keyword>
<proteinExistence type="predicted"/>
<organism evidence="8">
    <name type="scientific">Caenorhabditis brenneri</name>
    <name type="common">Nematode worm</name>
    <dbReference type="NCBI Taxonomy" id="135651"/>
    <lineage>
        <taxon>Eukaryota</taxon>
        <taxon>Metazoa</taxon>
        <taxon>Ecdysozoa</taxon>
        <taxon>Nematoda</taxon>
        <taxon>Chromadorea</taxon>
        <taxon>Rhabditida</taxon>
        <taxon>Rhabditina</taxon>
        <taxon>Rhabditomorpha</taxon>
        <taxon>Rhabditoidea</taxon>
        <taxon>Rhabditidae</taxon>
        <taxon>Peloderinae</taxon>
        <taxon>Caenorhabditis</taxon>
    </lineage>
</organism>
<dbReference type="InParanoid" id="G0M9R3"/>
<dbReference type="eggNOG" id="ENOG502TFSR">
    <property type="taxonomic scope" value="Eukaryota"/>
</dbReference>
<evidence type="ECO:0000259" key="6">
    <source>
        <dbReference type="PROSITE" id="PS50262"/>
    </source>
</evidence>
<dbReference type="AlphaFoldDB" id="G0M9R3"/>
<feature type="transmembrane region" description="Helical" evidence="5">
    <location>
        <begin position="292"/>
        <end position="312"/>
    </location>
</feature>
<evidence type="ECO:0000313" key="7">
    <source>
        <dbReference type="EMBL" id="EGT30990.1"/>
    </source>
</evidence>
<dbReference type="EMBL" id="GL379787">
    <property type="protein sequence ID" value="EGT30990.1"/>
    <property type="molecule type" value="Genomic_DNA"/>
</dbReference>
<dbReference type="PROSITE" id="PS50262">
    <property type="entry name" value="G_PROTEIN_RECEP_F1_2"/>
    <property type="match status" value="1"/>
</dbReference>
<gene>
    <name evidence="7" type="ORF">CAEBREN_13335</name>
</gene>
<keyword evidence="3 5" id="KW-1133">Transmembrane helix</keyword>
<dbReference type="GO" id="GO:0016020">
    <property type="term" value="C:membrane"/>
    <property type="evidence" value="ECO:0007669"/>
    <property type="project" value="UniProtKB-SubCell"/>
</dbReference>
<sequence>MNQTLTLETSNFFDSFKIYMDSLQFLSAIFAVFLNIPHLTICLQKSMRTSNTNSLIIGISISDLLYSLEIVITKTTDYLWFYDVLCESLFSYFNQLSEIIMDFLSKTSVKSSFWTGASLAFLRVLALKSWGNSEFLGQQWIGYLISLIIFAISAIVPGQLLLNERVESVSGELLCFDDSGKNSELFLVVFEDVDSLFKVNNASAGVSDIIVAILYPILAFFIYFEIRKSAEKLKTISKPTAIERYKRAKLILFLTLSYVICTLPQGVLQLMFYFIHFENNSFLSNILGNGEVIVSILFCWNAIAQCFICYLLSSNYRSTAKKVFGCRKIAPKTSIEFVTVHRL</sequence>
<dbReference type="SUPFAM" id="SSF81321">
    <property type="entry name" value="Family A G protein-coupled receptor-like"/>
    <property type="match status" value="1"/>
</dbReference>
<dbReference type="GO" id="GO:0008528">
    <property type="term" value="F:G protein-coupled peptide receptor activity"/>
    <property type="evidence" value="ECO:0007669"/>
    <property type="project" value="InterPro"/>
</dbReference>
<feature type="transmembrane region" description="Helical" evidence="5">
    <location>
        <begin position="23"/>
        <end position="43"/>
    </location>
</feature>
<evidence type="ECO:0000313" key="8">
    <source>
        <dbReference type="Proteomes" id="UP000008068"/>
    </source>
</evidence>
<dbReference type="PANTHER" id="PTHR47088:SF1">
    <property type="entry name" value="G-PROTEIN COUPLED RECEPTORS FAMILY 1 PROFILE DOMAIN-CONTAINING PROTEIN-RELATED"/>
    <property type="match status" value="1"/>
</dbReference>
<evidence type="ECO:0000256" key="4">
    <source>
        <dbReference type="ARBA" id="ARBA00023136"/>
    </source>
</evidence>
<evidence type="ECO:0000256" key="3">
    <source>
        <dbReference type="ARBA" id="ARBA00022989"/>
    </source>
</evidence>